<feature type="compositionally biased region" description="Acidic residues" evidence="1">
    <location>
        <begin position="462"/>
        <end position="471"/>
    </location>
</feature>
<gene>
    <name evidence="2" type="ORF">POM88_049529</name>
</gene>
<feature type="compositionally biased region" description="Basic and acidic residues" evidence="1">
    <location>
        <begin position="416"/>
        <end position="460"/>
    </location>
</feature>
<dbReference type="InterPro" id="IPR051591">
    <property type="entry name" value="UPF0224_FAM112_RNA_Proc"/>
</dbReference>
<evidence type="ECO:0000256" key="1">
    <source>
        <dbReference type="SAM" id="MobiDB-lite"/>
    </source>
</evidence>
<feature type="region of interest" description="Disordered" evidence="1">
    <location>
        <begin position="316"/>
        <end position="341"/>
    </location>
</feature>
<protein>
    <submittedName>
        <fullName evidence="2">U11/U12 small nuclear ribonucleoprotein 48 kDa protein</fullName>
    </submittedName>
</protein>
<name>A0AAD8GX67_9APIA</name>
<accession>A0AAD8GX67</accession>
<dbReference type="Proteomes" id="UP001237642">
    <property type="component" value="Unassembled WGS sequence"/>
</dbReference>
<reference evidence="2" key="1">
    <citation type="submission" date="2023-02" db="EMBL/GenBank/DDBJ databases">
        <title>Genome of toxic invasive species Heracleum sosnowskyi carries increased number of genes despite the absence of recent whole-genome duplications.</title>
        <authorList>
            <person name="Schelkunov M."/>
            <person name="Shtratnikova V."/>
            <person name="Makarenko M."/>
            <person name="Klepikova A."/>
            <person name="Omelchenko D."/>
            <person name="Novikova G."/>
            <person name="Obukhova E."/>
            <person name="Bogdanov V."/>
            <person name="Penin A."/>
            <person name="Logacheva M."/>
        </authorList>
    </citation>
    <scope>NUCLEOTIDE SEQUENCE</scope>
    <source>
        <strain evidence="2">Hsosn_3</strain>
        <tissue evidence="2">Leaf</tissue>
    </source>
</reference>
<feature type="compositionally biased region" description="Polar residues" evidence="1">
    <location>
        <begin position="316"/>
        <end position="328"/>
    </location>
</feature>
<feature type="compositionally biased region" description="Basic and acidic residues" evidence="1">
    <location>
        <begin position="329"/>
        <end position="341"/>
    </location>
</feature>
<sequence length="471" mass="54654">MFVKRETDGWNDFPLHYSCIIRRVFLCLGSCGKEVLEDVYTWVIVNSPRYGLIIDVSVGGHVVLLLRLCLRAIVCEANGLDTDDFYFNCPVLCQVLGWYGTQLGVLFGEMNGKLFAIHLLRKLILNVTINFLMFSGETREIKMGEFFSEGEISVSQVEDAVAAFRDRSLLEEKIKAVRYSRQLNCSQRVAEHEYISKRAEEERQKRPDFKPIIEHDLFAWQRGRNKYTSVTKSREELLAEERDYKRRRMSYRGKKIKRTTTQVMRDIIEEYTEEIKAAGGFGHLQHVAEESGKAASDSLPVCNTSEDNVMVKGLANSSDVRSGPTYNRTESHSYKETRFTKIDDHQYPKDIVEFKPNEKADTNRYDRNYGSKSLEKLRDIGHTGRIEQSSVRGQLDFTEVHRKSSRRSPGRSYSFSDEHSRHRKERFNGTEDKSRREKSLGRSHRSDSVAHKKFKDRYDPSESWDTDEDNL</sequence>
<comment type="caution">
    <text evidence="2">The sequence shown here is derived from an EMBL/GenBank/DDBJ whole genome shotgun (WGS) entry which is preliminary data.</text>
</comment>
<keyword evidence="3" id="KW-1185">Reference proteome</keyword>
<dbReference type="GO" id="GO:1990904">
    <property type="term" value="C:ribonucleoprotein complex"/>
    <property type="evidence" value="ECO:0007669"/>
    <property type="project" value="UniProtKB-KW"/>
</dbReference>
<reference evidence="2" key="2">
    <citation type="submission" date="2023-05" db="EMBL/GenBank/DDBJ databases">
        <authorList>
            <person name="Schelkunov M.I."/>
        </authorList>
    </citation>
    <scope>NUCLEOTIDE SEQUENCE</scope>
    <source>
        <strain evidence="2">Hsosn_3</strain>
        <tissue evidence="2">Leaf</tissue>
    </source>
</reference>
<organism evidence="2 3">
    <name type="scientific">Heracleum sosnowskyi</name>
    <dbReference type="NCBI Taxonomy" id="360622"/>
    <lineage>
        <taxon>Eukaryota</taxon>
        <taxon>Viridiplantae</taxon>
        <taxon>Streptophyta</taxon>
        <taxon>Embryophyta</taxon>
        <taxon>Tracheophyta</taxon>
        <taxon>Spermatophyta</taxon>
        <taxon>Magnoliopsida</taxon>
        <taxon>eudicotyledons</taxon>
        <taxon>Gunneridae</taxon>
        <taxon>Pentapetalae</taxon>
        <taxon>asterids</taxon>
        <taxon>campanulids</taxon>
        <taxon>Apiales</taxon>
        <taxon>Apiaceae</taxon>
        <taxon>Apioideae</taxon>
        <taxon>apioid superclade</taxon>
        <taxon>Tordylieae</taxon>
        <taxon>Tordyliinae</taxon>
        <taxon>Heracleum</taxon>
    </lineage>
</organism>
<feature type="region of interest" description="Disordered" evidence="1">
    <location>
        <begin position="385"/>
        <end position="471"/>
    </location>
</feature>
<proteinExistence type="predicted"/>
<dbReference type="PANTHER" id="PTHR21402:SF10">
    <property type="entry name" value="U11_U12 SMALL NUCLEAR RIBONUCLEOPROTEIN 48 KDA PROTEIN"/>
    <property type="match status" value="1"/>
</dbReference>
<dbReference type="EMBL" id="JAUIZM010000011">
    <property type="protein sequence ID" value="KAK1356273.1"/>
    <property type="molecule type" value="Genomic_DNA"/>
</dbReference>
<evidence type="ECO:0000313" key="2">
    <source>
        <dbReference type="EMBL" id="KAK1356273.1"/>
    </source>
</evidence>
<evidence type="ECO:0000313" key="3">
    <source>
        <dbReference type="Proteomes" id="UP001237642"/>
    </source>
</evidence>
<dbReference type="AlphaFoldDB" id="A0AAD8GX67"/>
<keyword evidence="2" id="KW-0687">Ribonucleoprotein</keyword>
<dbReference type="PANTHER" id="PTHR21402">
    <property type="entry name" value="GAMETOCYTE SPECIFIC FACTOR 1-RELATED"/>
    <property type="match status" value="1"/>
</dbReference>